<comment type="caution">
    <text evidence="2">The sequence shown here is derived from an EMBL/GenBank/DDBJ whole genome shotgun (WGS) entry which is preliminary data.</text>
</comment>
<dbReference type="Pfam" id="PF13302">
    <property type="entry name" value="Acetyltransf_3"/>
    <property type="match status" value="1"/>
</dbReference>
<evidence type="ECO:0000313" key="2">
    <source>
        <dbReference type="EMBL" id="MCO6052236.1"/>
    </source>
</evidence>
<protein>
    <submittedName>
        <fullName evidence="2">GNAT family N-acetyltransferase</fullName>
    </submittedName>
</protein>
<reference evidence="2 3" key="1">
    <citation type="submission" date="2022-06" db="EMBL/GenBank/DDBJ databases">
        <title>Mesorhizobium sp. strain RP14 Genome sequencing and assembly.</title>
        <authorList>
            <person name="Kim I."/>
        </authorList>
    </citation>
    <scope>NUCLEOTIDE SEQUENCE [LARGE SCALE GENOMIC DNA]</scope>
    <source>
        <strain evidence="3">RP14(2022)</strain>
    </source>
</reference>
<dbReference type="EMBL" id="JAMXQS010000012">
    <property type="protein sequence ID" value="MCO6052236.1"/>
    <property type="molecule type" value="Genomic_DNA"/>
</dbReference>
<name>A0ABT1CE47_9HYPH</name>
<gene>
    <name evidence="2" type="ORF">NGM99_20825</name>
</gene>
<proteinExistence type="predicted"/>
<dbReference type="Gene3D" id="3.40.630.30">
    <property type="match status" value="1"/>
</dbReference>
<sequence>MPAIEWTTPNFIQKSLGPGSDLSAMQSWLADAELMRSLNLPARHLDLNQLARYAATFDNERKYLIGIYEKAQMRLIGYRILELNPAHRRANLHLLIAEEQYRSRRATDETQVPFYDFVFGTLKVNKLVAEIAAFNERTIRRAESSGYRFEARLERELLSHDGTTFVDQVRMALFAEDWATARIKTLERLASH</sequence>
<organism evidence="2 3">
    <name type="scientific">Mesorhizobium liriopis</name>
    <dbReference type="NCBI Taxonomy" id="2953882"/>
    <lineage>
        <taxon>Bacteria</taxon>
        <taxon>Pseudomonadati</taxon>
        <taxon>Pseudomonadota</taxon>
        <taxon>Alphaproteobacteria</taxon>
        <taxon>Hyphomicrobiales</taxon>
        <taxon>Phyllobacteriaceae</taxon>
        <taxon>Mesorhizobium</taxon>
    </lineage>
</organism>
<evidence type="ECO:0000313" key="3">
    <source>
        <dbReference type="Proteomes" id="UP001205906"/>
    </source>
</evidence>
<dbReference type="InterPro" id="IPR000182">
    <property type="entry name" value="GNAT_dom"/>
</dbReference>
<dbReference type="InterPro" id="IPR016181">
    <property type="entry name" value="Acyl_CoA_acyltransferase"/>
</dbReference>
<feature type="domain" description="N-acetyltransferase" evidence="1">
    <location>
        <begin position="20"/>
        <end position="148"/>
    </location>
</feature>
<dbReference type="PANTHER" id="PTHR43415">
    <property type="entry name" value="SPERMIDINE N(1)-ACETYLTRANSFERASE"/>
    <property type="match status" value="1"/>
</dbReference>
<evidence type="ECO:0000259" key="1">
    <source>
        <dbReference type="Pfam" id="PF13302"/>
    </source>
</evidence>
<dbReference type="RefSeq" id="WP_252822566.1">
    <property type="nucleotide sequence ID" value="NZ_JAMXQS010000012.1"/>
</dbReference>
<accession>A0ABT1CE47</accession>
<dbReference type="PANTHER" id="PTHR43415:SF3">
    <property type="entry name" value="GNAT-FAMILY ACETYLTRANSFERASE"/>
    <property type="match status" value="1"/>
</dbReference>
<dbReference type="SUPFAM" id="SSF55729">
    <property type="entry name" value="Acyl-CoA N-acyltransferases (Nat)"/>
    <property type="match status" value="1"/>
</dbReference>
<dbReference type="Proteomes" id="UP001205906">
    <property type="component" value="Unassembled WGS sequence"/>
</dbReference>
<keyword evidence="3" id="KW-1185">Reference proteome</keyword>